<dbReference type="EC" id="3.6.-.-" evidence="6"/>
<dbReference type="PANTHER" id="PTHR23408:SF3">
    <property type="entry name" value="METHYLMALONIC ACIDURIA TYPE A PROTEIN, MITOCHONDRIAL"/>
    <property type="match status" value="1"/>
</dbReference>
<protein>
    <submittedName>
        <fullName evidence="6">Arginine/ornithine transport system ATPase</fullName>
        <ecNumber evidence="6">3.6.-.-</ecNumber>
    </submittedName>
</protein>
<dbReference type="OrthoDB" id="9778292at2"/>
<dbReference type="InterPro" id="IPR027417">
    <property type="entry name" value="P-loop_NTPase"/>
</dbReference>
<keyword evidence="2" id="KW-0547">Nucleotide-binding</keyword>
<evidence type="ECO:0000256" key="1">
    <source>
        <dbReference type="ARBA" id="ARBA00009625"/>
    </source>
</evidence>
<dbReference type="Pfam" id="PF03308">
    <property type="entry name" value="MeaB"/>
    <property type="match status" value="1"/>
</dbReference>
<reference evidence="7 8" key="1">
    <citation type="submission" date="2015-03" db="EMBL/GenBank/DDBJ databases">
        <authorList>
            <consortium name="Pathogen Informatics"/>
            <person name="Murphy D."/>
        </authorList>
    </citation>
    <scope>NUCLEOTIDE SEQUENCE [LARGE SCALE GENOMIC DNA]</scope>
    <source>
        <strain evidence="7 8">IP08791</strain>
    </source>
</reference>
<dbReference type="EMBL" id="CQEJ01000003">
    <property type="protein sequence ID" value="CNK67091.1"/>
    <property type="molecule type" value="Genomic_DNA"/>
</dbReference>
<dbReference type="EMBL" id="CQEH01000004">
    <property type="protein sequence ID" value="CNK74152.1"/>
    <property type="molecule type" value="Genomic_DNA"/>
</dbReference>
<dbReference type="eggNOG" id="COG1703">
    <property type="taxonomic scope" value="Bacteria"/>
</dbReference>
<dbReference type="GeneID" id="45569492"/>
<keyword evidence="4" id="KW-0342">GTP-binding</keyword>
<sequence length="331" mass="36628">MINARNLNDYIQRLRQGERSALAQAMTLAESTLPQHQVLTAQLLDSILPYTGQARRLGITGTPGAGKSTFLEVFGTQLLSQGHKVAVIAVDPSSPINGGSILGDKTRMLNLSRAEHAFVRPVPSGCHLGGISASTRELILLCEAAGYDIVIVETVGVGQSETEVADMVDCFISLQIAGAGDDLQGIKKGIMEMADLIVINKDDGENHPHVEIARHMYHSALHIMRRKYPAWQPCVLSCSALEKRGISDIWQAVQRFYSVMNQHGQLTTLRQQQSLSWVRQQIEKNALTLLFSRPDLRQHMQQIEQQLRQNHISPRAGVNCVTDFISHEIIQ</sequence>
<evidence type="ECO:0000256" key="4">
    <source>
        <dbReference type="ARBA" id="ARBA00023134"/>
    </source>
</evidence>
<dbReference type="Proteomes" id="UP000038647">
    <property type="component" value="Unassembled WGS sequence"/>
</dbReference>
<proteinExistence type="inferred from homology"/>
<dbReference type="CDD" id="cd03114">
    <property type="entry name" value="MMAA-like"/>
    <property type="match status" value="1"/>
</dbReference>
<gene>
    <name evidence="6" type="primary">argK</name>
    <name evidence="6" type="ORF">ERS137965_00745</name>
    <name evidence="7" type="ORF">ERS137966_01109</name>
</gene>
<evidence type="ECO:0000256" key="5">
    <source>
        <dbReference type="ARBA" id="ARBA00048548"/>
    </source>
</evidence>
<keyword evidence="8" id="KW-1185">Reference proteome</keyword>
<accession>A0A0T9T839</accession>
<evidence type="ECO:0000313" key="8">
    <source>
        <dbReference type="Proteomes" id="UP000038647"/>
    </source>
</evidence>
<comment type="catalytic activity">
    <reaction evidence="5">
        <text>GTP + H2O = GDP + phosphate + H(+)</text>
        <dbReference type="Rhea" id="RHEA:19669"/>
        <dbReference type="ChEBI" id="CHEBI:15377"/>
        <dbReference type="ChEBI" id="CHEBI:15378"/>
        <dbReference type="ChEBI" id="CHEBI:37565"/>
        <dbReference type="ChEBI" id="CHEBI:43474"/>
        <dbReference type="ChEBI" id="CHEBI:58189"/>
    </reaction>
</comment>
<dbReference type="FunFam" id="3.40.50.300:FF:000647">
    <property type="entry name" value="Methylmalonic aciduria type A homolog, mitochondrial"/>
    <property type="match status" value="1"/>
</dbReference>
<dbReference type="PANTHER" id="PTHR23408">
    <property type="entry name" value="METHYLMALONYL-COA MUTASE"/>
    <property type="match status" value="1"/>
</dbReference>
<evidence type="ECO:0000256" key="2">
    <source>
        <dbReference type="ARBA" id="ARBA00022741"/>
    </source>
</evidence>
<comment type="similarity">
    <text evidence="1">Belongs to the SIMIBI class G3E GTPase family. ArgK/MeaB subfamily.</text>
</comment>
<dbReference type="AlphaFoldDB" id="A0A0T9T839"/>
<dbReference type="GO" id="GO:0005737">
    <property type="term" value="C:cytoplasm"/>
    <property type="evidence" value="ECO:0007669"/>
    <property type="project" value="TreeGrafter"/>
</dbReference>
<dbReference type="Gene3D" id="1.10.287.130">
    <property type="match status" value="1"/>
</dbReference>
<dbReference type="NCBIfam" id="NF006958">
    <property type="entry name" value="PRK09435.1"/>
    <property type="match status" value="1"/>
</dbReference>
<evidence type="ECO:0000313" key="7">
    <source>
        <dbReference type="EMBL" id="CNK74152.1"/>
    </source>
</evidence>
<dbReference type="Proteomes" id="UP000041595">
    <property type="component" value="Unassembled WGS sequence"/>
</dbReference>
<dbReference type="RefSeq" id="WP_042545745.1">
    <property type="nucleotide sequence ID" value="NZ_CABHPY010000168.1"/>
</dbReference>
<organism evidence="6 9">
    <name type="scientific">Yersinia aldovae</name>
    <dbReference type="NCBI Taxonomy" id="29483"/>
    <lineage>
        <taxon>Bacteria</taxon>
        <taxon>Pseudomonadati</taxon>
        <taxon>Pseudomonadota</taxon>
        <taxon>Gammaproteobacteria</taxon>
        <taxon>Enterobacterales</taxon>
        <taxon>Yersiniaceae</taxon>
        <taxon>Yersinia</taxon>
    </lineage>
</organism>
<dbReference type="Gene3D" id="1.20.5.170">
    <property type="match status" value="1"/>
</dbReference>
<dbReference type="GO" id="GO:0005525">
    <property type="term" value="F:GTP binding"/>
    <property type="evidence" value="ECO:0007669"/>
    <property type="project" value="UniProtKB-KW"/>
</dbReference>
<keyword evidence="3 6" id="KW-0378">Hydrolase</keyword>
<dbReference type="STRING" id="1453495.AT01_235"/>
<dbReference type="SUPFAM" id="SSF52540">
    <property type="entry name" value="P-loop containing nucleoside triphosphate hydrolases"/>
    <property type="match status" value="1"/>
</dbReference>
<reference evidence="6 9" key="2">
    <citation type="submission" date="2015-03" db="EMBL/GenBank/DDBJ databases">
        <authorList>
            <person name="Murphy D."/>
        </authorList>
    </citation>
    <scope>NUCLEOTIDE SEQUENCE [LARGE SCALE GENOMIC DNA]</scope>
    <source>
        <strain evidence="6 9">IP06005</strain>
    </source>
</reference>
<dbReference type="NCBIfam" id="TIGR00750">
    <property type="entry name" value="lao"/>
    <property type="match status" value="1"/>
</dbReference>
<evidence type="ECO:0000313" key="6">
    <source>
        <dbReference type="EMBL" id="CNK67091.1"/>
    </source>
</evidence>
<name>A0A0T9T839_YERAL</name>
<dbReference type="GO" id="GO:0003924">
    <property type="term" value="F:GTPase activity"/>
    <property type="evidence" value="ECO:0007669"/>
    <property type="project" value="InterPro"/>
</dbReference>
<dbReference type="InterPro" id="IPR005129">
    <property type="entry name" value="GTPase_ArgK"/>
</dbReference>
<evidence type="ECO:0000256" key="3">
    <source>
        <dbReference type="ARBA" id="ARBA00022801"/>
    </source>
</evidence>
<dbReference type="Gene3D" id="3.40.50.300">
    <property type="entry name" value="P-loop containing nucleotide triphosphate hydrolases"/>
    <property type="match status" value="1"/>
</dbReference>
<evidence type="ECO:0000313" key="9">
    <source>
        <dbReference type="Proteomes" id="UP000041595"/>
    </source>
</evidence>